<dbReference type="SUPFAM" id="SSF51905">
    <property type="entry name" value="FAD/NAD(P)-binding domain"/>
    <property type="match status" value="1"/>
</dbReference>
<dbReference type="GO" id="GO:0001716">
    <property type="term" value="F:L-amino-acid oxidase activity"/>
    <property type="evidence" value="ECO:0007669"/>
    <property type="project" value="TreeGrafter"/>
</dbReference>
<dbReference type="Gene3D" id="3.90.660.10">
    <property type="match status" value="1"/>
</dbReference>
<organism evidence="8 9">
    <name type="scientific">Roseomonas acroporae</name>
    <dbReference type="NCBI Taxonomy" id="2937791"/>
    <lineage>
        <taxon>Bacteria</taxon>
        <taxon>Pseudomonadati</taxon>
        <taxon>Pseudomonadota</taxon>
        <taxon>Alphaproteobacteria</taxon>
        <taxon>Acetobacterales</taxon>
        <taxon>Roseomonadaceae</taxon>
        <taxon>Roseomonas</taxon>
    </lineage>
</organism>
<comment type="caution">
    <text evidence="8">The sequence shown here is derived from an EMBL/GenBank/DDBJ whole genome shotgun (WGS) entry which is preliminary data.</text>
</comment>
<dbReference type="InterPro" id="IPR036188">
    <property type="entry name" value="FAD/NAD-bd_sf"/>
</dbReference>
<dbReference type="GO" id="GO:0009851">
    <property type="term" value="P:auxin biosynthetic process"/>
    <property type="evidence" value="ECO:0007669"/>
    <property type="project" value="UniProtKB-KW"/>
</dbReference>
<protein>
    <recommendedName>
        <fullName evidence="4">Tryptophan 2-monooxygenase</fullName>
        <ecNumber evidence="3">1.13.12.3</ecNumber>
    </recommendedName>
</protein>
<dbReference type="InterPro" id="IPR002937">
    <property type="entry name" value="Amino_oxidase"/>
</dbReference>
<evidence type="ECO:0000256" key="6">
    <source>
        <dbReference type="ARBA" id="ARBA00047321"/>
    </source>
</evidence>
<evidence type="ECO:0000256" key="3">
    <source>
        <dbReference type="ARBA" id="ARBA00012535"/>
    </source>
</evidence>
<accession>A0A9X1YCN0</accession>
<dbReference type="Proteomes" id="UP001139516">
    <property type="component" value="Unassembled WGS sequence"/>
</dbReference>
<dbReference type="Gene3D" id="1.20.1440.240">
    <property type="match status" value="1"/>
</dbReference>
<comment type="catalytic activity">
    <reaction evidence="6">
        <text>L-tryptophan + O2 = indole-3-acetamide + CO2 + H2O</text>
        <dbReference type="Rhea" id="RHEA:16165"/>
        <dbReference type="ChEBI" id="CHEBI:15377"/>
        <dbReference type="ChEBI" id="CHEBI:15379"/>
        <dbReference type="ChEBI" id="CHEBI:16031"/>
        <dbReference type="ChEBI" id="CHEBI:16526"/>
        <dbReference type="ChEBI" id="CHEBI:57912"/>
        <dbReference type="EC" id="1.13.12.3"/>
    </reaction>
</comment>
<dbReference type="InterPro" id="IPR050281">
    <property type="entry name" value="Flavin_monoamine_oxidase"/>
</dbReference>
<keyword evidence="9" id="KW-1185">Reference proteome</keyword>
<comment type="similarity">
    <text evidence="2">Belongs to the tryptophan 2-monooxygenase family.</text>
</comment>
<gene>
    <name evidence="8" type="ORF">M0638_23290</name>
</gene>
<reference evidence="8" key="1">
    <citation type="submission" date="2022-04" db="EMBL/GenBank/DDBJ databases">
        <title>Roseomonas acroporae sp. nov., isolated from coral Acropora digitifera.</title>
        <authorList>
            <person name="Sun H."/>
        </authorList>
    </citation>
    <scope>NUCLEOTIDE SEQUENCE</scope>
    <source>
        <strain evidence="8">NAR14</strain>
    </source>
</reference>
<dbReference type="AlphaFoldDB" id="A0A9X1YCN0"/>
<name>A0A9X1YCN0_9PROT</name>
<evidence type="ECO:0000313" key="8">
    <source>
        <dbReference type="EMBL" id="MCK8787300.1"/>
    </source>
</evidence>
<dbReference type="Gene3D" id="3.50.50.60">
    <property type="entry name" value="FAD/NAD(P)-binding domain"/>
    <property type="match status" value="1"/>
</dbReference>
<dbReference type="Pfam" id="PF01593">
    <property type="entry name" value="Amino_oxidase"/>
    <property type="match status" value="1"/>
</dbReference>
<proteinExistence type="inferred from homology"/>
<evidence type="ECO:0000259" key="7">
    <source>
        <dbReference type="Pfam" id="PF01593"/>
    </source>
</evidence>
<dbReference type="SUPFAM" id="SSF54373">
    <property type="entry name" value="FAD-linked reductases, C-terminal domain"/>
    <property type="match status" value="1"/>
</dbReference>
<evidence type="ECO:0000313" key="9">
    <source>
        <dbReference type="Proteomes" id="UP001139516"/>
    </source>
</evidence>
<evidence type="ECO:0000256" key="4">
    <source>
        <dbReference type="ARBA" id="ARBA00017871"/>
    </source>
</evidence>
<dbReference type="GO" id="GO:0050361">
    <property type="term" value="F:tryptophan 2-monooxygenase activity"/>
    <property type="evidence" value="ECO:0007669"/>
    <property type="project" value="UniProtKB-EC"/>
</dbReference>
<keyword evidence="5" id="KW-0073">Auxin biosynthesis</keyword>
<evidence type="ECO:0000256" key="5">
    <source>
        <dbReference type="ARBA" id="ARBA00023070"/>
    </source>
</evidence>
<evidence type="ECO:0000256" key="2">
    <source>
        <dbReference type="ARBA" id="ARBA00005833"/>
    </source>
</evidence>
<dbReference type="PANTHER" id="PTHR10742:SF342">
    <property type="entry name" value="AMINE OXIDASE"/>
    <property type="match status" value="1"/>
</dbReference>
<comment type="pathway">
    <text evidence="1">Plant hormone metabolism; auxin biosynthesis.</text>
</comment>
<feature type="domain" description="Amine oxidase" evidence="7">
    <location>
        <begin position="3"/>
        <end position="451"/>
    </location>
</feature>
<evidence type="ECO:0000256" key="1">
    <source>
        <dbReference type="ARBA" id="ARBA00004814"/>
    </source>
</evidence>
<dbReference type="EC" id="1.13.12.3" evidence="3"/>
<dbReference type="PANTHER" id="PTHR10742">
    <property type="entry name" value="FLAVIN MONOAMINE OXIDASE"/>
    <property type="match status" value="1"/>
</dbReference>
<dbReference type="EMBL" id="JALPRX010000115">
    <property type="protein sequence ID" value="MCK8787300.1"/>
    <property type="molecule type" value="Genomic_DNA"/>
</dbReference>
<sequence>MREAGFDVAVLEARDRPGGRCRTWRAGDTVEEDDGTVQRVVWPAAPHLYANPGPARIPHHHRALLGWCRRLGVALEPLVNENRAALLQADAAFGGAPQTLRRVRADLRGVVAELAAKALDRQALDAPVSPADLEALRDLLRTFGALDRDLRWSGSARAGWAVPPGAGDAPGARLPPLDLAALLRSRFWYGSEFAEGIDYAATMLQPVGGMDAIATALARPLGDAVTYGAEVLRLRRDGPPGAGGARAEWRDRAGAVHAARADHLLVTLPAPVLARLDADFDPARREALAAVEYAPAAKLAFHAARRFWEEDHAIYGGISWTGRDATQLWYPSHGFGAPGGILIGAYIWGGPPAGRFAARSPAERAAAVAADGERLHPGYGGAVSLPVSIPWGRVPHALGAWAEYTGAQRRDLYPLLCAAEPPYHFAGEHLSWLPGWQEGAVLSAEAAAAAIGAEARARRG</sequence>
<dbReference type="GO" id="GO:0009063">
    <property type="term" value="P:amino acid catabolic process"/>
    <property type="evidence" value="ECO:0007669"/>
    <property type="project" value="TreeGrafter"/>
</dbReference>